<protein>
    <submittedName>
        <fullName evidence="1">Uncharacterized protein</fullName>
    </submittedName>
</protein>
<comment type="caution">
    <text evidence="1">The sequence shown here is derived from an EMBL/GenBank/DDBJ whole genome shotgun (WGS) entry which is preliminary data.</text>
</comment>
<name>A0ACC0VUE8_9STRA</name>
<reference evidence="1 2" key="1">
    <citation type="journal article" date="2022" name="bioRxiv">
        <title>The genome of the oomycete Peronosclerospora sorghi, a cosmopolitan pathogen of maize and sorghum, is inflated with dispersed pseudogenes.</title>
        <authorList>
            <person name="Fletcher K."/>
            <person name="Martin F."/>
            <person name="Isakeit T."/>
            <person name="Cavanaugh K."/>
            <person name="Magill C."/>
            <person name="Michelmore R."/>
        </authorList>
    </citation>
    <scope>NUCLEOTIDE SEQUENCE [LARGE SCALE GENOMIC DNA]</scope>
    <source>
        <strain evidence="1">P6</strain>
    </source>
</reference>
<dbReference type="Proteomes" id="UP001163321">
    <property type="component" value="Chromosome 7"/>
</dbReference>
<keyword evidence="2" id="KW-1185">Reference proteome</keyword>
<sequence length="97" mass="10794">MAHAPSSAVIRASRSSRHASPRPMKPLSSPVPSPTDSPRTHFVPGSPRYALPIDATQFDRATRLHVTSFARPHMRIFYLAWLSSITGFLGWYAIPRP</sequence>
<proteinExistence type="predicted"/>
<evidence type="ECO:0000313" key="2">
    <source>
        <dbReference type="Proteomes" id="UP001163321"/>
    </source>
</evidence>
<dbReference type="EMBL" id="CM047586">
    <property type="protein sequence ID" value="KAI9909363.1"/>
    <property type="molecule type" value="Genomic_DNA"/>
</dbReference>
<organism evidence="1 2">
    <name type="scientific">Peronosclerospora sorghi</name>
    <dbReference type="NCBI Taxonomy" id="230839"/>
    <lineage>
        <taxon>Eukaryota</taxon>
        <taxon>Sar</taxon>
        <taxon>Stramenopiles</taxon>
        <taxon>Oomycota</taxon>
        <taxon>Peronosporomycetes</taxon>
        <taxon>Peronosporales</taxon>
        <taxon>Peronosporaceae</taxon>
        <taxon>Peronosclerospora</taxon>
    </lineage>
</organism>
<evidence type="ECO:0000313" key="1">
    <source>
        <dbReference type="EMBL" id="KAI9909363.1"/>
    </source>
</evidence>
<accession>A0ACC0VUE8</accession>
<gene>
    <name evidence="1" type="ORF">PsorP6_014778</name>
</gene>